<evidence type="ECO:0000313" key="17">
    <source>
        <dbReference type="EMBL" id="KAJ8035652.1"/>
    </source>
</evidence>
<evidence type="ECO:0000256" key="14">
    <source>
        <dbReference type="SAM" id="Phobius"/>
    </source>
</evidence>
<dbReference type="PANTHER" id="PTHR21624:SF1">
    <property type="entry name" value="ALKYLGLYCEROL MONOOXYGENASE"/>
    <property type="match status" value="1"/>
</dbReference>
<dbReference type="EMBL" id="JAIZAY010000009">
    <property type="protein sequence ID" value="KAJ8035652.1"/>
    <property type="molecule type" value="Genomic_DNA"/>
</dbReference>
<keyword evidence="4" id="KW-0256">Endoplasmic reticulum</keyword>
<keyword evidence="9 14" id="KW-0472">Membrane</keyword>
<evidence type="ECO:0000256" key="3">
    <source>
        <dbReference type="ARBA" id="ARBA00022692"/>
    </source>
</evidence>
<accession>A0A9Q1H4Y8</accession>
<feature type="transmembrane region" description="Helical" evidence="14">
    <location>
        <begin position="334"/>
        <end position="351"/>
    </location>
</feature>
<keyword evidence="6" id="KW-0560">Oxidoreductase</keyword>
<keyword evidence="5 14" id="KW-1133">Transmembrane helix</keyword>
<comment type="catalytic activity">
    <reaction evidence="13">
        <text>1-O-(1,2-saturated-alkyl)-sn-glycerol + (6R)-L-erythro-5,6,7,8-tetrahydrobiopterin + O2 = a 1-(1-hydroxyalkyl)-sn-glycerol + (6R)-L-erythro-6,7-dihydrobiopterin + H2O</text>
        <dbReference type="Rhea" id="RHEA:36255"/>
        <dbReference type="ChEBI" id="CHEBI:15377"/>
        <dbReference type="ChEBI" id="CHEBI:15379"/>
        <dbReference type="ChEBI" id="CHEBI:43120"/>
        <dbReference type="ChEBI" id="CHEBI:59560"/>
        <dbReference type="ChEBI" id="CHEBI:73418"/>
        <dbReference type="ChEBI" id="CHEBI:83957"/>
        <dbReference type="EC" id="1.14.16.5"/>
    </reaction>
</comment>
<feature type="domain" description="Fatty acid hydroxylase" evidence="15">
    <location>
        <begin position="114"/>
        <end position="246"/>
    </location>
</feature>
<dbReference type="GO" id="GO:0050479">
    <property type="term" value="F:glyceryl-ether monooxygenase activity"/>
    <property type="evidence" value="ECO:0007669"/>
    <property type="project" value="UniProtKB-EC"/>
</dbReference>
<dbReference type="GO" id="GO:0005506">
    <property type="term" value="F:iron ion binding"/>
    <property type="evidence" value="ECO:0007669"/>
    <property type="project" value="InterPro"/>
</dbReference>
<keyword evidence="8" id="KW-0443">Lipid metabolism</keyword>
<dbReference type="Pfam" id="PF04116">
    <property type="entry name" value="FA_hydroxylase"/>
    <property type="match status" value="1"/>
</dbReference>
<dbReference type="InterPro" id="IPR006694">
    <property type="entry name" value="Fatty_acid_hydroxylase"/>
</dbReference>
<evidence type="ECO:0000256" key="5">
    <source>
        <dbReference type="ARBA" id="ARBA00022989"/>
    </source>
</evidence>
<feature type="domain" description="Alkylglycerol monooxygenase C-terminal" evidence="16">
    <location>
        <begin position="333"/>
        <end position="400"/>
    </location>
</feature>
<evidence type="ECO:0000313" key="18">
    <source>
        <dbReference type="Proteomes" id="UP001152320"/>
    </source>
</evidence>
<evidence type="ECO:0000256" key="2">
    <source>
        <dbReference type="ARBA" id="ARBA00004477"/>
    </source>
</evidence>
<evidence type="ECO:0000256" key="13">
    <source>
        <dbReference type="ARBA" id="ARBA00047556"/>
    </source>
</evidence>
<dbReference type="GO" id="GO:0005789">
    <property type="term" value="C:endoplasmic reticulum membrane"/>
    <property type="evidence" value="ECO:0007669"/>
    <property type="project" value="UniProtKB-SubCell"/>
</dbReference>
<comment type="caution">
    <text evidence="17">The sequence shown here is derived from an EMBL/GenBank/DDBJ whole genome shotgun (WGS) entry which is preliminary data.</text>
</comment>
<dbReference type="InterPro" id="IPR051689">
    <property type="entry name" value="Sterol_desaturase/TMEM195"/>
</dbReference>
<dbReference type="Proteomes" id="UP001152320">
    <property type="component" value="Chromosome 9"/>
</dbReference>
<keyword evidence="7" id="KW-0408">Iron</keyword>
<evidence type="ECO:0000256" key="10">
    <source>
        <dbReference type="ARBA" id="ARBA00038190"/>
    </source>
</evidence>
<feature type="transmembrane region" description="Helical" evidence="14">
    <location>
        <begin position="36"/>
        <end position="54"/>
    </location>
</feature>
<evidence type="ECO:0000259" key="15">
    <source>
        <dbReference type="Pfam" id="PF04116"/>
    </source>
</evidence>
<evidence type="ECO:0000256" key="8">
    <source>
        <dbReference type="ARBA" id="ARBA00023098"/>
    </source>
</evidence>
<comment type="subcellular location">
    <subcellularLocation>
        <location evidence="2">Endoplasmic reticulum membrane</location>
        <topology evidence="2">Multi-pass membrane protein</topology>
    </subcellularLocation>
</comment>
<evidence type="ECO:0000256" key="11">
    <source>
        <dbReference type="ARBA" id="ARBA00039026"/>
    </source>
</evidence>
<evidence type="ECO:0000256" key="6">
    <source>
        <dbReference type="ARBA" id="ARBA00023002"/>
    </source>
</evidence>
<sequence>MGSILKTDVVTGYRRLLYFVTPNETSFNDVKDVPKYIDESFIFFLSLILLEYLVASLEGKKDIFRLSDSISSLSAGMFMTVSDFILKGFDIAVYSWVHENYQLISLPWNNPWTWVLCLVGIDFGYYWCHRVAHEVNFIWAAHQVHHSSEDYNLSTALRQSVLQRFTSWVFFLPLAPLIPPAIMLVHIEFNLLFQFWIHTQLVGNLGPLEYIMNTPSHHRVHHGRNRYCIDKNYAGVFIIWDRMFGTFTPEKEKVVFGLVHPLQTWEPIKVQLCHVRWMWNRIWELEGFGNKMAFIFKGPGWEPGKPRLGLIEDVPDIHYPQAKFETYLPTWCKFYVGFHFLLTFVVLNTFVEMMEIGLSARAAFIGISFIIYTMTCIDNICDGSWLAPWMEMVRCGTVLFGTTFLQEDLVSLTHLDLVVFLVLRGVFLVSFVLWIPHLVKSQSEKKQNWFLS</sequence>
<organism evidence="17 18">
    <name type="scientific">Holothuria leucospilota</name>
    <name type="common">Black long sea cucumber</name>
    <name type="synonym">Mertensiothuria leucospilota</name>
    <dbReference type="NCBI Taxonomy" id="206669"/>
    <lineage>
        <taxon>Eukaryota</taxon>
        <taxon>Metazoa</taxon>
        <taxon>Echinodermata</taxon>
        <taxon>Eleutherozoa</taxon>
        <taxon>Echinozoa</taxon>
        <taxon>Holothuroidea</taxon>
        <taxon>Aspidochirotacea</taxon>
        <taxon>Aspidochirotida</taxon>
        <taxon>Holothuriidae</taxon>
        <taxon>Holothuria</taxon>
    </lineage>
</organism>
<keyword evidence="18" id="KW-1185">Reference proteome</keyword>
<evidence type="ECO:0000256" key="1">
    <source>
        <dbReference type="ARBA" id="ARBA00001962"/>
    </source>
</evidence>
<feature type="transmembrane region" description="Helical" evidence="14">
    <location>
        <begin position="358"/>
        <end position="380"/>
    </location>
</feature>
<evidence type="ECO:0000256" key="4">
    <source>
        <dbReference type="ARBA" id="ARBA00022824"/>
    </source>
</evidence>
<name>A0A9Q1H4Y8_HOLLE</name>
<dbReference type="GO" id="GO:0008610">
    <property type="term" value="P:lipid biosynthetic process"/>
    <property type="evidence" value="ECO:0007669"/>
    <property type="project" value="InterPro"/>
</dbReference>
<dbReference type="PANTHER" id="PTHR21624">
    <property type="entry name" value="STEROL DESATURASE-RELATED PROTEIN"/>
    <property type="match status" value="1"/>
</dbReference>
<comment type="cofactor">
    <cofactor evidence="1">
        <name>Fe cation</name>
        <dbReference type="ChEBI" id="CHEBI:24875"/>
    </cofactor>
</comment>
<comment type="similarity">
    <text evidence="10">Belongs to the sterol desaturase family. TMEM195 subfamily.</text>
</comment>
<reference evidence="17" key="1">
    <citation type="submission" date="2021-10" db="EMBL/GenBank/DDBJ databases">
        <title>Tropical sea cucumber genome reveals ecological adaptation and Cuvierian tubules defense mechanism.</title>
        <authorList>
            <person name="Chen T."/>
        </authorList>
    </citation>
    <scope>NUCLEOTIDE SEQUENCE</scope>
    <source>
        <strain evidence="17">Nanhai2018</strain>
        <tissue evidence="17">Muscle</tissue>
    </source>
</reference>
<feature type="transmembrane region" description="Helical" evidence="14">
    <location>
        <begin position="168"/>
        <end position="187"/>
    </location>
</feature>
<dbReference type="EC" id="1.14.16.5" evidence="11"/>
<evidence type="ECO:0000256" key="7">
    <source>
        <dbReference type="ARBA" id="ARBA00023004"/>
    </source>
</evidence>
<dbReference type="OrthoDB" id="6354873at2759"/>
<evidence type="ECO:0000259" key="16">
    <source>
        <dbReference type="Pfam" id="PF24858"/>
    </source>
</evidence>
<protein>
    <recommendedName>
        <fullName evidence="12">Alkylglycerol monooxygenase</fullName>
        <ecNumber evidence="11">1.14.16.5</ecNumber>
    </recommendedName>
</protein>
<feature type="transmembrane region" description="Helical" evidence="14">
    <location>
        <begin position="417"/>
        <end position="439"/>
    </location>
</feature>
<evidence type="ECO:0000256" key="9">
    <source>
        <dbReference type="ARBA" id="ARBA00023136"/>
    </source>
</evidence>
<dbReference type="AlphaFoldDB" id="A0A9Q1H4Y8"/>
<dbReference type="Pfam" id="PF24858">
    <property type="entry name" value="AGMP_C"/>
    <property type="match status" value="1"/>
</dbReference>
<gene>
    <name evidence="17" type="ORF">HOLleu_19393</name>
</gene>
<keyword evidence="3 14" id="KW-0812">Transmembrane</keyword>
<keyword evidence="17" id="KW-0503">Monooxygenase</keyword>
<dbReference type="InterPro" id="IPR056853">
    <property type="entry name" value="AGMP_C"/>
</dbReference>
<proteinExistence type="inferred from homology"/>
<dbReference type="GO" id="GO:0006643">
    <property type="term" value="P:membrane lipid metabolic process"/>
    <property type="evidence" value="ECO:0007669"/>
    <property type="project" value="TreeGrafter"/>
</dbReference>
<evidence type="ECO:0000256" key="12">
    <source>
        <dbReference type="ARBA" id="ARBA00040992"/>
    </source>
</evidence>